<dbReference type="GO" id="GO:0032580">
    <property type="term" value="C:Golgi cisterna membrane"/>
    <property type="evidence" value="ECO:0007669"/>
    <property type="project" value="UniProtKB-SubCell"/>
</dbReference>
<dbReference type="InterPro" id="IPR001675">
    <property type="entry name" value="Glyco_trans_29"/>
</dbReference>
<evidence type="ECO:0000256" key="12">
    <source>
        <dbReference type="ARBA" id="ARBA00034249"/>
    </source>
</evidence>
<evidence type="ECO:0000256" key="7">
    <source>
        <dbReference type="ARBA" id="ARBA00022989"/>
    </source>
</evidence>
<reference evidence="15" key="1">
    <citation type="submission" date="2021-05" db="EMBL/GenBank/DDBJ databases">
        <title>The genome of the haptophyte Pavlova lutheri (Diacronema luteri, Pavlovales) - a model for lipid biosynthesis in eukaryotic algae.</title>
        <authorList>
            <person name="Hulatt C.J."/>
            <person name="Posewitz M.C."/>
        </authorList>
    </citation>
    <scope>NUCLEOTIDE SEQUENCE</scope>
    <source>
        <strain evidence="15">NIVA-4/92</strain>
    </source>
</reference>
<name>A0A8J6C9E4_DIALT</name>
<dbReference type="Pfam" id="PF00777">
    <property type="entry name" value="Glyco_transf_29"/>
    <property type="match status" value="1"/>
</dbReference>
<proteinExistence type="inferred from homology"/>
<accession>A0A8J6C9E4</accession>
<comment type="subcellular location">
    <subcellularLocation>
        <location evidence="1">Golgi apparatus</location>
        <location evidence="1">Golgi stack membrane</location>
        <topology evidence="1">Single-pass type II membrane protein</topology>
    </subcellularLocation>
</comment>
<feature type="signal peptide" evidence="14">
    <location>
        <begin position="1"/>
        <end position="20"/>
    </location>
</feature>
<protein>
    <recommendedName>
        <fullName evidence="13">beta-galactoside alpha-(2,6)-sialyltransferase</fullName>
        <ecNumber evidence="13">2.4.3.1</ecNumber>
    </recommendedName>
</protein>
<keyword evidence="10" id="KW-1015">Disulfide bond</keyword>
<evidence type="ECO:0000256" key="6">
    <source>
        <dbReference type="ARBA" id="ARBA00022968"/>
    </source>
</evidence>
<comment type="similarity">
    <text evidence="2">Belongs to the glycosyltransferase 29 family.</text>
</comment>
<dbReference type="PANTHER" id="PTHR46059">
    <property type="entry name" value="BETA-GALACTOSIDE ALPHA-2,6-SIALYLTRANSFERASE"/>
    <property type="match status" value="1"/>
</dbReference>
<dbReference type="GO" id="GO:0003835">
    <property type="term" value="F:beta-galactoside alpha-2,6-sialyltransferase activity"/>
    <property type="evidence" value="ECO:0007669"/>
    <property type="project" value="UniProtKB-EC"/>
</dbReference>
<evidence type="ECO:0000313" key="16">
    <source>
        <dbReference type="Proteomes" id="UP000751190"/>
    </source>
</evidence>
<evidence type="ECO:0000256" key="3">
    <source>
        <dbReference type="ARBA" id="ARBA00022676"/>
    </source>
</evidence>
<dbReference type="EC" id="2.4.3.1" evidence="13"/>
<evidence type="ECO:0000256" key="2">
    <source>
        <dbReference type="ARBA" id="ARBA00006003"/>
    </source>
</evidence>
<keyword evidence="16" id="KW-1185">Reference proteome</keyword>
<gene>
    <name evidence="15" type="ORF">KFE25_012989</name>
</gene>
<keyword evidence="11" id="KW-0325">Glycoprotein</keyword>
<dbReference type="AlphaFoldDB" id="A0A8J6C9E4"/>
<evidence type="ECO:0000256" key="13">
    <source>
        <dbReference type="ARBA" id="ARBA00034329"/>
    </source>
</evidence>
<dbReference type="InterPro" id="IPR038578">
    <property type="entry name" value="GT29-like_sf"/>
</dbReference>
<keyword evidence="4" id="KW-0808">Transferase</keyword>
<evidence type="ECO:0000256" key="4">
    <source>
        <dbReference type="ARBA" id="ARBA00022679"/>
    </source>
</evidence>
<dbReference type="OrthoDB" id="10264956at2759"/>
<dbReference type="Proteomes" id="UP000751190">
    <property type="component" value="Unassembled WGS sequence"/>
</dbReference>
<keyword evidence="5" id="KW-0812">Transmembrane</keyword>
<evidence type="ECO:0000256" key="1">
    <source>
        <dbReference type="ARBA" id="ARBA00004447"/>
    </source>
</evidence>
<dbReference type="Gene3D" id="3.90.1480.20">
    <property type="entry name" value="Glycosyl transferase family 29"/>
    <property type="match status" value="1"/>
</dbReference>
<keyword evidence="8" id="KW-0333">Golgi apparatus</keyword>
<keyword evidence="3" id="KW-0328">Glycosyltransferase</keyword>
<comment type="catalytic activity">
    <reaction evidence="12">
        <text>a beta-D-galactoside + CMP-N-acetyl-beta-neuraminate = an N-acetyl-alpha-neuraminyl-(2-&gt;6)-beta-D-galactosyl derivative + CMP + H(+)</text>
        <dbReference type="Rhea" id="RHEA:52104"/>
        <dbReference type="ChEBI" id="CHEBI:15378"/>
        <dbReference type="ChEBI" id="CHEBI:28034"/>
        <dbReference type="ChEBI" id="CHEBI:57812"/>
        <dbReference type="ChEBI" id="CHEBI:60377"/>
        <dbReference type="ChEBI" id="CHEBI:136398"/>
        <dbReference type="EC" id="2.4.3.1"/>
    </reaction>
</comment>
<keyword evidence="9" id="KW-0472">Membrane</keyword>
<feature type="chain" id="PRO_5035148168" description="beta-galactoside alpha-(2,6)-sialyltransferase" evidence="14">
    <location>
        <begin position="21"/>
        <end position="375"/>
    </location>
</feature>
<dbReference type="EMBL" id="JAGTXO010000041">
    <property type="protein sequence ID" value="KAG8459353.1"/>
    <property type="molecule type" value="Genomic_DNA"/>
</dbReference>
<dbReference type="PANTHER" id="PTHR46059:SF1">
    <property type="entry name" value="BETA-GALACTOSIDE ALPHA-2,6-SIALYLTRANSFERASE"/>
    <property type="match status" value="1"/>
</dbReference>
<evidence type="ECO:0000256" key="8">
    <source>
        <dbReference type="ARBA" id="ARBA00023034"/>
    </source>
</evidence>
<sequence>MGRKLRTTFALAMLCGRCAGATSPLATCLNASRRLFLDTAQLRLHSKPERGGGKQVYAFDVLDDQPTACSVHAAVNTRYAIKVGMQGAARPDVQFDLCFMRKQIRHLRQLPSLFWNGTAPVLSRWKAAIASHDNARRFVDTMVKAYVAYAARAQQVGVATVAVQREWRPHKSCAVVGGAPSLMAAELGAEIDAHEAVIRFNDHPTGGPKYTRFVGNRTTYLLLNALHAGTRLRAQPERRLLQIAKNGVVFERALRATPRRYLIEPEVYRTLYENFGTGGLTGNIGVWFALAACKRVSLYGFSSPCDLGTKYQHYYQGAGGRAKYQERVQVNTVKVTLWLHAMRCAGMCARAHAALGSQRVAHGVGAQPEEAARNA</sequence>
<evidence type="ECO:0000256" key="11">
    <source>
        <dbReference type="ARBA" id="ARBA00023180"/>
    </source>
</evidence>
<evidence type="ECO:0000256" key="14">
    <source>
        <dbReference type="SAM" id="SignalP"/>
    </source>
</evidence>
<organism evidence="15 16">
    <name type="scientific">Diacronema lutheri</name>
    <name type="common">Unicellular marine alga</name>
    <name type="synonym">Monochrysis lutheri</name>
    <dbReference type="NCBI Taxonomy" id="2081491"/>
    <lineage>
        <taxon>Eukaryota</taxon>
        <taxon>Haptista</taxon>
        <taxon>Haptophyta</taxon>
        <taxon>Pavlovophyceae</taxon>
        <taxon>Pavlovales</taxon>
        <taxon>Pavlovaceae</taxon>
        <taxon>Diacronema</taxon>
    </lineage>
</organism>
<keyword evidence="6" id="KW-0735">Signal-anchor</keyword>
<evidence type="ECO:0000256" key="10">
    <source>
        <dbReference type="ARBA" id="ARBA00023157"/>
    </source>
</evidence>
<evidence type="ECO:0000313" key="15">
    <source>
        <dbReference type="EMBL" id="KAG8459353.1"/>
    </source>
</evidence>
<keyword evidence="14" id="KW-0732">Signal</keyword>
<keyword evidence="7" id="KW-1133">Transmembrane helix</keyword>
<evidence type="ECO:0000256" key="5">
    <source>
        <dbReference type="ARBA" id="ARBA00022692"/>
    </source>
</evidence>
<comment type="caution">
    <text evidence="15">The sequence shown here is derived from an EMBL/GenBank/DDBJ whole genome shotgun (WGS) entry which is preliminary data.</text>
</comment>
<evidence type="ECO:0000256" key="9">
    <source>
        <dbReference type="ARBA" id="ARBA00023136"/>
    </source>
</evidence>